<name>A0A9X0QJQ7_9BACT</name>
<keyword evidence="1" id="KW-0472">Membrane</keyword>
<dbReference type="AlphaFoldDB" id="A0A9X0QJQ7"/>
<feature type="transmembrane region" description="Helical" evidence="1">
    <location>
        <begin position="20"/>
        <end position="37"/>
    </location>
</feature>
<feature type="transmembrane region" description="Helical" evidence="1">
    <location>
        <begin position="204"/>
        <end position="222"/>
    </location>
</feature>
<feature type="transmembrane region" description="Helical" evidence="1">
    <location>
        <begin position="301"/>
        <end position="325"/>
    </location>
</feature>
<keyword evidence="1" id="KW-0812">Transmembrane</keyword>
<feature type="transmembrane region" description="Helical" evidence="1">
    <location>
        <begin position="439"/>
        <end position="457"/>
    </location>
</feature>
<sequence length="492" mass="52990">MMTNTLSLRRTSHAGNERLMLLGLGAVFIIPSLFLVLNEQWRLATMLMCLILLLLAWRINHTVAIGLCFAYLFLLGDIRRIVDMAAGPPGLDPLLLVGALFALYLGLPIIRRVRVGDSLSKVILVLFCVMVLEIFNPKQGSIFVGLSAGLFWIVPVIWFWIGRRYATEAMVSKLLFGVVAPLGILAAILGLYQNFVGFLPWEQTWIDAAVASGLNSLFLAAGKVRSFGFSVNGIEFMELMLVTCMIVGPLFTSKKAIYTLFLPVLFWSIVLASSRTTIIKVILGYAVMWAVRGYAHNRAKVIPRLIFAIVLGLGALVYTVGHAAASEAATTSKSSKADFATSHVVQGLANPLDDKKSTAGAHAGMFTSGILVGFTNPVGYGLGSTTLGAGKFADSAGATTGSTEIDISDAFMAMGVVGGVCFLLMIYQTGRYLLEYLTYGNKQMGYCLAGIFAAMFGNWLGQGRYAMAPLMCFLIGFLAKQHNDHAAPATAA</sequence>
<accession>A0A9X0QJQ7</accession>
<evidence type="ECO:0000313" key="2">
    <source>
        <dbReference type="EMBL" id="MBB5331668.1"/>
    </source>
</evidence>
<feature type="transmembrane region" description="Helical" evidence="1">
    <location>
        <begin position="264"/>
        <end position="289"/>
    </location>
</feature>
<feature type="transmembrane region" description="Helical" evidence="1">
    <location>
        <begin position="234"/>
        <end position="252"/>
    </location>
</feature>
<reference evidence="2 3" key="1">
    <citation type="submission" date="2020-08" db="EMBL/GenBank/DDBJ databases">
        <title>Genomic Encyclopedia of Type Strains, Phase IV (KMG-V): Genome sequencing to study the core and pangenomes of soil and plant-associated prokaryotes.</title>
        <authorList>
            <person name="Whitman W."/>
        </authorList>
    </citation>
    <scope>NUCLEOTIDE SEQUENCE [LARGE SCALE GENOMIC DNA]</scope>
    <source>
        <strain evidence="2 3">X5P2</strain>
    </source>
</reference>
<protein>
    <recommendedName>
        <fullName evidence="4">O-antigen ligase family protein</fullName>
    </recommendedName>
</protein>
<feature type="transmembrane region" description="Helical" evidence="1">
    <location>
        <begin position="174"/>
        <end position="192"/>
    </location>
</feature>
<evidence type="ECO:0000256" key="1">
    <source>
        <dbReference type="SAM" id="Phobius"/>
    </source>
</evidence>
<feature type="transmembrane region" description="Helical" evidence="1">
    <location>
        <begin position="410"/>
        <end position="427"/>
    </location>
</feature>
<dbReference type="Proteomes" id="UP000535182">
    <property type="component" value="Unassembled WGS sequence"/>
</dbReference>
<gene>
    <name evidence="2" type="ORF">HDF14_005317</name>
</gene>
<feature type="transmembrane region" description="Helical" evidence="1">
    <location>
        <begin position="94"/>
        <end position="111"/>
    </location>
</feature>
<dbReference type="RefSeq" id="WP_183981489.1">
    <property type="nucleotide sequence ID" value="NZ_JACHEB010000017.1"/>
</dbReference>
<evidence type="ECO:0008006" key="4">
    <source>
        <dbReference type="Google" id="ProtNLM"/>
    </source>
</evidence>
<feature type="transmembrane region" description="Helical" evidence="1">
    <location>
        <begin position="49"/>
        <end position="74"/>
    </location>
</feature>
<evidence type="ECO:0000313" key="3">
    <source>
        <dbReference type="Proteomes" id="UP000535182"/>
    </source>
</evidence>
<keyword evidence="1" id="KW-1133">Transmembrane helix</keyword>
<proteinExistence type="predicted"/>
<organism evidence="2 3">
    <name type="scientific">Tunturiibacter gelidiferens</name>
    <dbReference type="NCBI Taxonomy" id="3069689"/>
    <lineage>
        <taxon>Bacteria</taxon>
        <taxon>Pseudomonadati</taxon>
        <taxon>Acidobacteriota</taxon>
        <taxon>Terriglobia</taxon>
        <taxon>Terriglobales</taxon>
        <taxon>Acidobacteriaceae</taxon>
        <taxon>Tunturiibacter</taxon>
    </lineage>
</organism>
<comment type="caution">
    <text evidence="2">The sequence shown here is derived from an EMBL/GenBank/DDBJ whole genome shotgun (WGS) entry which is preliminary data.</text>
</comment>
<keyword evidence="3" id="KW-1185">Reference proteome</keyword>
<dbReference type="EMBL" id="JACHEB010000017">
    <property type="protein sequence ID" value="MBB5331668.1"/>
    <property type="molecule type" value="Genomic_DNA"/>
</dbReference>
<feature type="transmembrane region" description="Helical" evidence="1">
    <location>
        <begin position="118"/>
        <end position="135"/>
    </location>
</feature>
<feature type="transmembrane region" description="Helical" evidence="1">
    <location>
        <begin position="141"/>
        <end position="162"/>
    </location>
</feature>